<dbReference type="InterPro" id="IPR048923">
    <property type="entry name" value="RE_NgoFVII_C"/>
</dbReference>
<comment type="caution">
    <text evidence="2">The sequence shown here is derived from an EMBL/GenBank/DDBJ whole genome shotgun (WGS) entry which is preliminary data.</text>
</comment>
<proteinExistence type="predicted"/>
<sequence>MRHNLIFIIRKEVVIIPNLELYSIKYNAVQQQAGLNWGFSYGHTCLADAYIALTTHFLRSNPNFFPSQGSPIITEWDDDTVIQCSLEGTQEINGIVYPKQISSYGDKSTLGYYLRRRIGVSPNHKIVMSDLTNYGRNYVSVSYMEKNKYYFDFH</sequence>
<dbReference type="Pfam" id="PF20731">
    <property type="entry name" value="RE_NgoFVII_C"/>
    <property type="match status" value="1"/>
</dbReference>
<reference evidence="2 3" key="1">
    <citation type="submission" date="2019-02" db="EMBL/GenBank/DDBJ databases">
        <title>Genome sequencing of Clostridium botulinum clinical isolates.</title>
        <authorList>
            <person name="Brunt J."/>
            <person name="Van Vliet A.H.M."/>
            <person name="Stringer S.C."/>
            <person name="Grant K.A."/>
            <person name="Carter A.C."/>
            <person name="Peck M.W."/>
        </authorList>
    </citation>
    <scope>NUCLEOTIDE SEQUENCE [LARGE SCALE GENOMIC DNA]</scope>
    <source>
        <strain evidence="2 3">R1125/03</strain>
    </source>
</reference>
<gene>
    <name evidence="2" type="ORF">EXM42_14855</name>
</gene>
<name>A0A6M0T1H3_CLOBO</name>
<protein>
    <submittedName>
        <fullName evidence="2">NgoFVII family restriction endonuclease</fullName>
    </submittedName>
</protein>
<keyword evidence="2" id="KW-0378">Hydrolase</keyword>
<dbReference type="AlphaFoldDB" id="A0A6M0T1H3"/>
<dbReference type="Proteomes" id="UP000473089">
    <property type="component" value="Unassembled WGS sequence"/>
</dbReference>
<dbReference type="GO" id="GO:0004519">
    <property type="term" value="F:endonuclease activity"/>
    <property type="evidence" value="ECO:0007669"/>
    <property type="project" value="UniProtKB-KW"/>
</dbReference>
<evidence type="ECO:0000259" key="1">
    <source>
        <dbReference type="Pfam" id="PF20731"/>
    </source>
</evidence>
<evidence type="ECO:0000313" key="2">
    <source>
        <dbReference type="EMBL" id="NFA61617.1"/>
    </source>
</evidence>
<evidence type="ECO:0000313" key="3">
    <source>
        <dbReference type="Proteomes" id="UP000473089"/>
    </source>
</evidence>
<keyword evidence="2" id="KW-0255">Endonuclease</keyword>
<dbReference type="EMBL" id="SGJP01000036">
    <property type="protein sequence ID" value="NFA61617.1"/>
    <property type="molecule type" value="Genomic_DNA"/>
</dbReference>
<feature type="domain" description="Restriction endonuclease type II NgoFVII C-terminal B3-like DNA-binding" evidence="1">
    <location>
        <begin position="24"/>
        <end position="143"/>
    </location>
</feature>
<keyword evidence="2" id="KW-0540">Nuclease</keyword>
<organism evidence="2 3">
    <name type="scientific">Clostridium botulinum</name>
    <dbReference type="NCBI Taxonomy" id="1491"/>
    <lineage>
        <taxon>Bacteria</taxon>
        <taxon>Bacillati</taxon>
        <taxon>Bacillota</taxon>
        <taxon>Clostridia</taxon>
        <taxon>Eubacteriales</taxon>
        <taxon>Clostridiaceae</taxon>
        <taxon>Clostridium</taxon>
    </lineage>
</organism>
<accession>A0A6M0T1H3</accession>